<dbReference type="RefSeq" id="WP_015149672.1">
    <property type="nucleotide sequence ID" value="NC_019693.1"/>
</dbReference>
<organism evidence="1 2">
    <name type="scientific">Oscillatoria acuminata PCC 6304</name>
    <dbReference type="NCBI Taxonomy" id="56110"/>
    <lineage>
        <taxon>Bacteria</taxon>
        <taxon>Bacillati</taxon>
        <taxon>Cyanobacteriota</taxon>
        <taxon>Cyanophyceae</taxon>
        <taxon>Oscillatoriophycideae</taxon>
        <taxon>Oscillatoriales</taxon>
        <taxon>Oscillatoriaceae</taxon>
        <taxon>Oscillatoria</taxon>
    </lineage>
</organism>
<keyword evidence="2" id="KW-1185">Reference proteome</keyword>
<gene>
    <name evidence="1" type="ORF">Oscil6304_3475</name>
</gene>
<name>K9TJL1_9CYAN</name>
<reference evidence="1 2" key="1">
    <citation type="submission" date="2012-06" db="EMBL/GenBank/DDBJ databases">
        <title>Finished chromosome of genome of Oscillatoria acuminata PCC 6304.</title>
        <authorList>
            <consortium name="US DOE Joint Genome Institute"/>
            <person name="Gugger M."/>
            <person name="Coursin T."/>
            <person name="Rippka R."/>
            <person name="Tandeau De Marsac N."/>
            <person name="Huntemann M."/>
            <person name="Wei C.-L."/>
            <person name="Han J."/>
            <person name="Detter J.C."/>
            <person name="Han C."/>
            <person name="Tapia R."/>
            <person name="Davenport K."/>
            <person name="Daligault H."/>
            <person name="Erkkila T."/>
            <person name="Gu W."/>
            <person name="Munk A.C.C."/>
            <person name="Teshima H."/>
            <person name="Xu Y."/>
            <person name="Chain P."/>
            <person name="Chen A."/>
            <person name="Krypides N."/>
            <person name="Mavromatis K."/>
            <person name="Markowitz V."/>
            <person name="Szeto E."/>
            <person name="Ivanova N."/>
            <person name="Mikhailova N."/>
            <person name="Ovchinnikova G."/>
            <person name="Pagani I."/>
            <person name="Pati A."/>
            <person name="Goodwin L."/>
            <person name="Peters L."/>
            <person name="Pitluck S."/>
            <person name="Woyke T."/>
            <person name="Kerfeld C."/>
        </authorList>
    </citation>
    <scope>NUCLEOTIDE SEQUENCE [LARGE SCALE GENOMIC DNA]</scope>
    <source>
        <strain evidence="1 2">PCC 6304</strain>
    </source>
</reference>
<dbReference type="EMBL" id="CP003607">
    <property type="protein sequence ID" value="AFY83042.1"/>
    <property type="molecule type" value="Genomic_DNA"/>
</dbReference>
<accession>K9TJL1</accession>
<dbReference type="Proteomes" id="UP000010367">
    <property type="component" value="Chromosome"/>
</dbReference>
<dbReference type="AlphaFoldDB" id="K9TJL1"/>
<evidence type="ECO:0000313" key="2">
    <source>
        <dbReference type="Proteomes" id="UP000010367"/>
    </source>
</evidence>
<proteinExistence type="predicted"/>
<dbReference type="KEGG" id="oac:Oscil6304_3475"/>
<dbReference type="InParanoid" id="K9TJL1"/>
<sequence>MDRKRNSLLNDFKQICSQRSDGYWELLSTAADYEPSVKKTLAGLATQELRYGTSIANTPVMAEERVLALSVSQPAAVRKLFDEWQNLYDKEEITQGDAWLMRAWGQAKRYFSPEDECNPMDKPWSWYEEFTPFSQNGRLLTRRPLREKYLTNQDIQAAISQGPGILRALRTQQVKIEEATFFYYSNEIESLDPYILALLIEFSRKNNFDQNIWIENFLEIIFNKNNPLELTPSIYCLLNPTWCVP</sequence>
<dbReference type="HOGENOM" id="CLU_1132723_0_0_3"/>
<evidence type="ECO:0000313" key="1">
    <source>
        <dbReference type="EMBL" id="AFY83042.1"/>
    </source>
</evidence>
<protein>
    <submittedName>
        <fullName evidence="1">Uncharacterized protein</fullName>
    </submittedName>
</protein>